<proteinExistence type="inferred from homology"/>
<evidence type="ECO:0000256" key="4">
    <source>
        <dbReference type="ARBA" id="ARBA00023163"/>
    </source>
</evidence>
<dbReference type="InterPro" id="IPR013324">
    <property type="entry name" value="RNA_pol_sigma_r3/r4-like"/>
</dbReference>
<keyword evidence="4" id="KW-0804">Transcription</keyword>
<dbReference type="SUPFAM" id="SSF88659">
    <property type="entry name" value="Sigma3 and sigma4 domains of RNA polymerase sigma factors"/>
    <property type="match status" value="1"/>
</dbReference>
<dbReference type="Pfam" id="PF06530">
    <property type="entry name" value="Phage_antitermQ"/>
    <property type="match status" value="1"/>
</dbReference>
<sequence>MRDIPQVLERWGGWAAANNSQLDWQKTAAGFRSLLPDTYKSRLSCCDDDGLLIDGCVTRLKNLKPEEYQILILHYVMNQPKRAIARAMKRDEKLVRIMLQMAEGFVEGCLATLDTRLDMDPMVEIYKEPKKVLTRSAKSRLFY</sequence>
<dbReference type="GeneID" id="93566782"/>
<dbReference type="AlphaFoldDB" id="A0A1X0WG54"/>
<dbReference type="GO" id="GO:0060567">
    <property type="term" value="P:negative regulation of termination of DNA-templated transcription"/>
    <property type="evidence" value="ECO:0007669"/>
    <property type="project" value="InterPro"/>
</dbReference>
<evidence type="ECO:0000256" key="1">
    <source>
        <dbReference type="ARBA" id="ARBA00010234"/>
    </source>
</evidence>
<evidence type="ECO:0000256" key="2">
    <source>
        <dbReference type="ARBA" id="ARBA00023015"/>
    </source>
</evidence>
<comment type="similarity">
    <text evidence="1">Belongs to the phage antitermination Q type 1 family.</text>
</comment>
<dbReference type="EMBL" id="MRWE01000012">
    <property type="protein sequence ID" value="ORJ25749.1"/>
    <property type="molecule type" value="Genomic_DNA"/>
</dbReference>
<protein>
    <submittedName>
        <fullName evidence="5">Antitermination protein Q</fullName>
    </submittedName>
</protein>
<organism evidence="5 6">
    <name type="scientific">Rouxiella badensis</name>
    <dbReference type="NCBI Taxonomy" id="1646377"/>
    <lineage>
        <taxon>Bacteria</taxon>
        <taxon>Pseudomonadati</taxon>
        <taxon>Pseudomonadota</taxon>
        <taxon>Gammaproteobacteria</taxon>
        <taxon>Enterobacterales</taxon>
        <taxon>Yersiniaceae</taxon>
        <taxon>Rouxiella</taxon>
    </lineage>
</organism>
<gene>
    <name evidence="5" type="ORF">BS640_08830</name>
</gene>
<keyword evidence="6" id="KW-1185">Reference proteome</keyword>
<comment type="caution">
    <text evidence="5">The sequence shown here is derived from an EMBL/GenBank/DDBJ whole genome shotgun (WGS) entry which is preliminary data.</text>
</comment>
<dbReference type="RefSeq" id="WP_017490465.1">
    <property type="nucleotide sequence ID" value="NZ_CAUQAZ010000076.1"/>
</dbReference>
<keyword evidence="3" id="KW-0238">DNA-binding</keyword>
<evidence type="ECO:0000256" key="3">
    <source>
        <dbReference type="ARBA" id="ARBA00023125"/>
    </source>
</evidence>
<reference evidence="5 6" key="1">
    <citation type="journal article" date="2017" name="Int. J. Syst. Evol. Microbiol.">
        <title>Rouxiella badensis sp. nov. and Rouxiella silvae sp. nov. isolated from peat bog soil in Germany and emendation of the genus description.</title>
        <authorList>
            <person name="Le Fleche-Mateos A."/>
            <person name="Kugler J.H."/>
            <person name="Hansen S.H."/>
            <person name="Syldatk C."/>
            <person name="Hausmann R."/>
            <person name="Lomprez F."/>
            <person name="Vandenbogaert M."/>
            <person name="Manuguerra J.C."/>
            <person name="Grimont P.A."/>
        </authorList>
    </citation>
    <scope>NUCLEOTIDE SEQUENCE [LARGE SCALE GENOMIC DNA]</scope>
    <source>
        <strain evidence="5 6">DSM 100043</strain>
    </source>
</reference>
<accession>A0A1X0WG54</accession>
<dbReference type="Proteomes" id="UP000192536">
    <property type="component" value="Unassembled WGS sequence"/>
</dbReference>
<name>A0A1X0WG54_9GAMM</name>
<dbReference type="GO" id="GO:0003677">
    <property type="term" value="F:DNA binding"/>
    <property type="evidence" value="ECO:0007669"/>
    <property type="project" value="UniProtKB-KW"/>
</dbReference>
<dbReference type="InterPro" id="IPR010534">
    <property type="entry name" value="Phage_933W_GpQ"/>
</dbReference>
<evidence type="ECO:0000313" key="5">
    <source>
        <dbReference type="EMBL" id="ORJ25749.1"/>
    </source>
</evidence>
<keyword evidence="2" id="KW-0805">Transcription regulation</keyword>
<evidence type="ECO:0000313" key="6">
    <source>
        <dbReference type="Proteomes" id="UP000192536"/>
    </source>
</evidence>